<dbReference type="InterPro" id="IPR026287">
    <property type="entry name" value="SoFic-like"/>
</dbReference>
<reference evidence="5" key="1">
    <citation type="submission" date="2020-08" db="EMBL/GenBank/DDBJ databases">
        <title>Genomic Encyclopedia of Type Strains, Phase IV (KMG-IV): sequencing the most valuable type-strain genomes for metagenomic binning, comparative biology and taxonomic classification.</title>
        <authorList>
            <person name="Goeker M."/>
        </authorList>
    </citation>
    <scope>NUCLEOTIDE SEQUENCE [LARGE SCALE GENOMIC DNA]</scope>
    <source>
        <strain evidence="5">DSM 105040</strain>
    </source>
</reference>
<evidence type="ECO:0000313" key="6">
    <source>
        <dbReference type="Proteomes" id="UP000585681"/>
    </source>
</evidence>
<feature type="binding site" evidence="1">
    <location>
        <begin position="221"/>
        <end position="227"/>
    </location>
    <ligand>
        <name>ATP</name>
        <dbReference type="ChEBI" id="CHEBI:30616"/>
    </ligand>
</feature>
<evidence type="ECO:0000256" key="3">
    <source>
        <dbReference type="PIRSR" id="PIRSR640198-2"/>
    </source>
</evidence>
<keyword evidence="6" id="KW-1185">Reference proteome</keyword>
<keyword evidence="1" id="KW-0547">Nucleotide-binding</keyword>
<dbReference type="Pfam" id="PF02661">
    <property type="entry name" value="Fic"/>
    <property type="match status" value="1"/>
</dbReference>
<dbReference type="InterPro" id="IPR025758">
    <property type="entry name" value="Fic/DOC_N"/>
</dbReference>
<comment type="caution">
    <text evidence="5">The sequence shown here is derived from an EMBL/GenBank/DDBJ whole genome shotgun (WGS) entry which is preliminary data.</text>
</comment>
<proteinExistence type="predicted"/>
<accession>A0A840C7P5</accession>
<dbReference type="InterPro" id="IPR036597">
    <property type="entry name" value="Fido-like_dom_sf"/>
</dbReference>
<name>A0A840C7P5_9RHOB</name>
<feature type="domain" description="Fido" evidence="4">
    <location>
        <begin position="127"/>
        <end position="280"/>
    </location>
</feature>
<protein>
    <submittedName>
        <fullName evidence="5">Fic family protein</fullName>
    </submittedName>
</protein>
<dbReference type="PROSITE" id="PS51459">
    <property type="entry name" value="FIDO"/>
    <property type="match status" value="1"/>
</dbReference>
<keyword evidence="1" id="KW-0067">ATP-binding</keyword>
<dbReference type="Proteomes" id="UP000585681">
    <property type="component" value="Unassembled WGS sequence"/>
</dbReference>
<dbReference type="Gene3D" id="1.10.3290.10">
    <property type="entry name" value="Fido-like domain"/>
    <property type="match status" value="1"/>
</dbReference>
<evidence type="ECO:0000313" key="5">
    <source>
        <dbReference type="EMBL" id="MBB4021445.1"/>
    </source>
</evidence>
<gene>
    <name evidence="5" type="ORF">GGR17_001236</name>
</gene>
<dbReference type="PIRSF" id="PIRSF038925">
    <property type="entry name" value="AMP-prot_trans"/>
    <property type="match status" value="1"/>
</dbReference>
<feature type="active site" evidence="2">
    <location>
        <position position="216"/>
    </location>
</feature>
<organism evidence="5 6">
    <name type="scientific">Actibacterium naphthalenivorans</name>
    <dbReference type="NCBI Taxonomy" id="1614693"/>
    <lineage>
        <taxon>Bacteria</taxon>
        <taxon>Pseudomonadati</taxon>
        <taxon>Pseudomonadota</taxon>
        <taxon>Alphaproteobacteria</taxon>
        <taxon>Rhodobacterales</taxon>
        <taxon>Roseobacteraceae</taxon>
        <taxon>Actibacterium</taxon>
    </lineage>
</organism>
<dbReference type="RefSeq" id="WP_082386488.1">
    <property type="nucleotide sequence ID" value="NZ_JACIEQ010000001.1"/>
</dbReference>
<dbReference type="Pfam" id="PF13784">
    <property type="entry name" value="Fic_N"/>
    <property type="match status" value="1"/>
</dbReference>
<evidence type="ECO:0000256" key="1">
    <source>
        <dbReference type="PIRSR" id="PIRSR038925-1"/>
    </source>
</evidence>
<dbReference type="PANTHER" id="PTHR13504:SF38">
    <property type="entry name" value="FIDO DOMAIN-CONTAINING PROTEIN"/>
    <property type="match status" value="1"/>
</dbReference>
<feature type="binding site" evidence="3">
    <location>
        <begin position="220"/>
        <end position="227"/>
    </location>
    <ligand>
        <name>ATP</name>
        <dbReference type="ChEBI" id="CHEBI:30616"/>
    </ligand>
</feature>
<feature type="binding site" evidence="1">
    <location>
        <position position="81"/>
    </location>
    <ligand>
        <name>ATP</name>
        <dbReference type="ChEBI" id="CHEBI:30616"/>
    </ligand>
</feature>
<feature type="binding site" evidence="1">
    <location>
        <position position="258"/>
    </location>
    <ligand>
        <name>ATP</name>
        <dbReference type="ChEBI" id="CHEBI:30616"/>
    </ligand>
</feature>
<dbReference type="EMBL" id="JACIEQ010000001">
    <property type="protein sequence ID" value="MBB4021445.1"/>
    <property type="molecule type" value="Genomic_DNA"/>
</dbReference>
<feature type="binding site" evidence="1">
    <location>
        <position position="216"/>
    </location>
    <ligand>
        <name>ATP</name>
        <dbReference type="ChEBI" id="CHEBI:30616"/>
    </ligand>
</feature>
<dbReference type="AlphaFoldDB" id="A0A840C7P5"/>
<dbReference type="InterPro" id="IPR040198">
    <property type="entry name" value="Fido_containing"/>
</dbReference>
<dbReference type="SUPFAM" id="SSF140931">
    <property type="entry name" value="Fic-like"/>
    <property type="match status" value="1"/>
</dbReference>
<dbReference type="PANTHER" id="PTHR13504">
    <property type="entry name" value="FIDO DOMAIN-CONTAINING PROTEIN DDB_G0283145"/>
    <property type="match status" value="1"/>
</dbReference>
<sequence>MDATLFNQQKTGKLVATIEGMSAFVPHPLPPEIELACLIDEFGEASAALGGLNRIGSTILNPYMVIRPLQRNEALRSSAMEGTFSTADNLAIVEALDSGSGSNADREVYNYIRAIDYAIEQTKTLPISHRVVKGMHSVLLSGATKPRGANKRPGEYKIHQNWIGALDIRDARFIPPPPNEAIQCMDDLEAFINKDTAGLPALIAAGLVHYQFETIHPFGDGNGRVGRMLITLQLLLKGLLDAPLLYVSPYIERNKDEYIDAMFAVSSKGDWIRWLRYFLRAVKISSNETINTIIKLNELRDRYRSTIQQKTKSVSAITICDHLFERPVVSISDAAKVSETSYQSAKKNIDQLVKLGIISPVPGFENPKLFWSKAVIDISDGRLDH</sequence>
<evidence type="ECO:0000256" key="2">
    <source>
        <dbReference type="PIRSR" id="PIRSR640198-1"/>
    </source>
</evidence>
<dbReference type="GO" id="GO:0005524">
    <property type="term" value="F:ATP binding"/>
    <property type="evidence" value="ECO:0007669"/>
    <property type="project" value="UniProtKB-KW"/>
</dbReference>
<evidence type="ECO:0000259" key="4">
    <source>
        <dbReference type="PROSITE" id="PS51459"/>
    </source>
</evidence>
<dbReference type="InterPro" id="IPR003812">
    <property type="entry name" value="Fido"/>
</dbReference>